<dbReference type="GO" id="GO:0050660">
    <property type="term" value="F:flavin adenine dinucleotide binding"/>
    <property type="evidence" value="ECO:0007669"/>
    <property type="project" value="InterPro"/>
</dbReference>
<dbReference type="EMBL" id="JAPEVA010000140">
    <property type="protein sequence ID" value="KAJ4398084.1"/>
    <property type="molecule type" value="Genomic_DNA"/>
</dbReference>
<dbReference type="Proteomes" id="UP001140510">
    <property type="component" value="Unassembled WGS sequence"/>
</dbReference>
<gene>
    <name evidence="3" type="ORF">N0V91_010488</name>
</gene>
<proteinExistence type="inferred from homology"/>
<protein>
    <recommendedName>
        <fullName evidence="2">Glucose-methanol-choline oxidoreductase N-terminal domain-containing protein</fullName>
    </recommendedName>
</protein>
<organism evidence="3 4">
    <name type="scientific">Didymella pomorum</name>
    <dbReference type="NCBI Taxonomy" id="749634"/>
    <lineage>
        <taxon>Eukaryota</taxon>
        <taxon>Fungi</taxon>
        <taxon>Dikarya</taxon>
        <taxon>Ascomycota</taxon>
        <taxon>Pezizomycotina</taxon>
        <taxon>Dothideomycetes</taxon>
        <taxon>Pleosporomycetidae</taxon>
        <taxon>Pleosporales</taxon>
        <taxon>Pleosporineae</taxon>
        <taxon>Didymellaceae</taxon>
        <taxon>Didymella</taxon>
    </lineage>
</organism>
<dbReference type="AlphaFoldDB" id="A0A9W8Z5K3"/>
<dbReference type="Pfam" id="PF05199">
    <property type="entry name" value="GMC_oxred_C"/>
    <property type="match status" value="1"/>
</dbReference>
<dbReference type="GO" id="GO:0016614">
    <property type="term" value="F:oxidoreductase activity, acting on CH-OH group of donors"/>
    <property type="evidence" value="ECO:0007669"/>
    <property type="project" value="InterPro"/>
</dbReference>
<accession>A0A9W8Z5K3</accession>
<evidence type="ECO:0000259" key="2">
    <source>
        <dbReference type="PROSITE" id="PS00624"/>
    </source>
</evidence>
<dbReference type="Pfam" id="PF00732">
    <property type="entry name" value="GMC_oxred_N"/>
    <property type="match status" value="1"/>
</dbReference>
<keyword evidence="4" id="KW-1185">Reference proteome</keyword>
<dbReference type="InterPro" id="IPR036188">
    <property type="entry name" value="FAD/NAD-bd_sf"/>
</dbReference>
<evidence type="ECO:0000313" key="3">
    <source>
        <dbReference type="EMBL" id="KAJ4398084.1"/>
    </source>
</evidence>
<dbReference type="SUPFAM" id="SSF54373">
    <property type="entry name" value="FAD-linked reductases, C-terminal domain"/>
    <property type="match status" value="1"/>
</dbReference>
<evidence type="ECO:0000313" key="4">
    <source>
        <dbReference type="Proteomes" id="UP001140510"/>
    </source>
</evidence>
<dbReference type="InterPro" id="IPR000172">
    <property type="entry name" value="GMC_OxRdtase_N"/>
</dbReference>
<dbReference type="PANTHER" id="PTHR11552:SF210">
    <property type="entry name" value="GLUCOSE-METHANOL-CHOLINE OXIDOREDUCTASE N-TERMINAL DOMAIN-CONTAINING PROTEIN-RELATED"/>
    <property type="match status" value="1"/>
</dbReference>
<reference evidence="3" key="1">
    <citation type="submission" date="2022-10" db="EMBL/GenBank/DDBJ databases">
        <title>Tapping the CABI collections for fungal endophytes: first genome assemblies for Collariella, Neodidymelliopsis, Ascochyta clinopodiicola, Didymella pomorum, Didymosphaeria variabile, Neocosmospora piperis and Neocucurbitaria cava.</title>
        <authorList>
            <person name="Hill R."/>
        </authorList>
    </citation>
    <scope>NUCLEOTIDE SEQUENCE</scope>
    <source>
        <strain evidence="3">IMI 355091</strain>
    </source>
</reference>
<dbReference type="SUPFAM" id="SSF51905">
    <property type="entry name" value="FAD/NAD(P)-binding domain"/>
    <property type="match status" value="1"/>
</dbReference>
<evidence type="ECO:0000256" key="1">
    <source>
        <dbReference type="ARBA" id="ARBA00010790"/>
    </source>
</evidence>
<sequence length="356" mass="39122">MVVNGLAVATGVEVRTKDGAHHEILAKREVILSAGAIQSPQILELSGIGRKSLLEKYGIPLVLEGPGVGENLQDHAVSAQCFEVADDQISGDIMRDPNLVQAVLQQYMSTKTGLLGGMLISVTMLPLVDSKGRVSREEIARLTEHYVNQEDLPLGQKRQYEQLQRQILGPKEATGLAEHFVRPNGDEGPARTDKPKELHYDHGCQQPSILVRLLPYQATNPEDKPILDPKYLSHPLDLEILARQTQYIEMIVKTEPFASLLTPGGRSPEGREATTLEAAKEIVKESLLSTFHPVGTCTMMPRELRGVVDSRLKVHGTKNLRVVDASIFPMEILGNIQATVCAVAEKAADLIIEDWK</sequence>
<dbReference type="Gene3D" id="3.30.560.10">
    <property type="entry name" value="Glucose Oxidase, domain 3"/>
    <property type="match status" value="1"/>
</dbReference>
<dbReference type="PROSITE" id="PS00624">
    <property type="entry name" value="GMC_OXRED_2"/>
    <property type="match status" value="1"/>
</dbReference>
<feature type="domain" description="Glucose-methanol-choline oxidoreductase N-terminal" evidence="2">
    <location>
        <begin position="35"/>
        <end position="49"/>
    </location>
</feature>
<dbReference type="Gene3D" id="3.50.50.60">
    <property type="entry name" value="FAD/NAD(P)-binding domain"/>
    <property type="match status" value="1"/>
</dbReference>
<dbReference type="PANTHER" id="PTHR11552">
    <property type="entry name" value="GLUCOSE-METHANOL-CHOLINE GMC OXIDOREDUCTASE"/>
    <property type="match status" value="1"/>
</dbReference>
<comment type="caution">
    <text evidence="3">The sequence shown here is derived from an EMBL/GenBank/DDBJ whole genome shotgun (WGS) entry which is preliminary data.</text>
</comment>
<dbReference type="InterPro" id="IPR007867">
    <property type="entry name" value="GMC_OxRtase_C"/>
</dbReference>
<comment type="similarity">
    <text evidence="1">Belongs to the GMC oxidoreductase family.</text>
</comment>
<dbReference type="OrthoDB" id="269227at2759"/>
<dbReference type="InterPro" id="IPR012132">
    <property type="entry name" value="GMC_OxRdtase"/>
</dbReference>
<name>A0A9W8Z5K3_9PLEO</name>